<proteinExistence type="predicted"/>
<dbReference type="EMBL" id="FZNR01000008">
    <property type="protein sequence ID" value="SNR98514.1"/>
    <property type="molecule type" value="Genomic_DNA"/>
</dbReference>
<keyword evidence="2" id="KW-1185">Reference proteome</keyword>
<gene>
    <name evidence="1" type="ORF">SAMN06264365_10893</name>
</gene>
<dbReference type="Proteomes" id="UP000198415">
    <property type="component" value="Unassembled WGS sequence"/>
</dbReference>
<organism evidence="1 2">
    <name type="scientific">Actinoplanes regularis</name>
    <dbReference type="NCBI Taxonomy" id="52697"/>
    <lineage>
        <taxon>Bacteria</taxon>
        <taxon>Bacillati</taxon>
        <taxon>Actinomycetota</taxon>
        <taxon>Actinomycetes</taxon>
        <taxon>Micromonosporales</taxon>
        <taxon>Micromonosporaceae</taxon>
        <taxon>Actinoplanes</taxon>
    </lineage>
</organism>
<evidence type="ECO:0000313" key="1">
    <source>
        <dbReference type="EMBL" id="SNR98514.1"/>
    </source>
</evidence>
<accession>A0A239ATY9</accession>
<evidence type="ECO:0000313" key="2">
    <source>
        <dbReference type="Proteomes" id="UP000198415"/>
    </source>
</evidence>
<protein>
    <recommendedName>
        <fullName evidence="3">DUF4034 domain-containing protein</fullName>
    </recommendedName>
</protein>
<evidence type="ECO:0008006" key="3">
    <source>
        <dbReference type="Google" id="ProtNLM"/>
    </source>
</evidence>
<dbReference type="AlphaFoldDB" id="A0A239ATY9"/>
<dbReference type="OrthoDB" id="7171245at2"/>
<dbReference type="RefSeq" id="WP_089295046.1">
    <property type="nucleotide sequence ID" value="NZ_BOMU01000050.1"/>
</dbReference>
<name>A0A239ATY9_9ACTN</name>
<sequence length="315" mass="35428">MWPFAAKIDPTLGDPRARALLTALRTADRATVREIFTATTDPDERAFLMVAADDVPGVQDWIGQWIADEPESTLPVLIRGCHAVAWAWEARGSRRANVTSKSSFQEFFRRLRIAENCLDEVIERDPDEVLAWTWLTTSARGRQIPAEQAAARFREVTKRAPFLLHAHEQRLQYLCRKWFGSHQEMFAFAREATASAPAGHPLPGVLASAHIEYWLDLPAGQDDTYMTTPAVRADLIAAAEKSVLHPDFVKVAGWATRANTLAMALHMGQEFAHAARVFDVIGDNVTEWPWFYRTLFGGPARKFAQARRDAYRARG</sequence>
<reference evidence="1 2" key="1">
    <citation type="submission" date="2017-06" db="EMBL/GenBank/DDBJ databases">
        <authorList>
            <person name="Kim H.J."/>
            <person name="Triplett B.A."/>
        </authorList>
    </citation>
    <scope>NUCLEOTIDE SEQUENCE [LARGE SCALE GENOMIC DNA]</scope>
    <source>
        <strain evidence="1 2">DSM 43151</strain>
    </source>
</reference>